<dbReference type="Proteomes" id="UP000236732">
    <property type="component" value="Unassembled WGS sequence"/>
</dbReference>
<gene>
    <name evidence="2" type="ORF">SAMN05444920_109289</name>
</gene>
<keyword evidence="3" id="KW-1185">Reference proteome</keyword>
<sequence length="252" mass="26638">MNGRSSRTWSASVTTARRVPRLTHCPWPAPRSSLIWSAPNQSTCPTVTSAAYARRRSLSSIRSTRCPTVSPSSRHTSAVWGEASLVIRCSPRPSNAPRHTVSVTAGAQVVRSASSATAPWCIAIAARSSAGEQRRPSSVRALASDTNAYASGNSSSRLSPEVARRRSAAVRPANSWSGSPPSRTAASSMAATSGSARPAPLAIRSPPLRRPVRPRCPRSAGWGPVVLRAIAAPQDHGGRDARTCASRIPKHR</sequence>
<feature type="region of interest" description="Disordered" evidence="1">
    <location>
        <begin position="132"/>
        <end position="220"/>
    </location>
</feature>
<evidence type="ECO:0000313" key="2">
    <source>
        <dbReference type="EMBL" id="SEG96130.1"/>
    </source>
</evidence>
<reference evidence="2 3" key="1">
    <citation type="submission" date="2016-10" db="EMBL/GenBank/DDBJ databases">
        <authorList>
            <person name="de Groot N.N."/>
        </authorList>
    </citation>
    <scope>NUCLEOTIDE SEQUENCE [LARGE SCALE GENOMIC DNA]</scope>
    <source>
        <strain evidence="2 3">CGMCC 4.7037</strain>
    </source>
</reference>
<protein>
    <submittedName>
        <fullName evidence="2">Uncharacterized protein</fullName>
    </submittedName>
</protein>
<proteinExistence type="predicted"/>
<name>A0A1H6EEA2_9ACTN</name>
<evidence type="ECO:0000256" key="1">
    <source>
        <dbReference type="SAM" id="MobiDB-lite"/>
    </source>
</evidence>
<feature type="compositionally biased region" description="Polar residues" evidence="1">
    <location>
        <begin position="144"/>
        <end position="158"/>
    </location>
</feature>
<dbReference type="AlphaFoldDB" id="A0A1H6EEA2"/>
<feature type="compositionally biased region" description="Low complexity" evidence="1">
    <location>
        <begin position="169"/>
        <end position="197"/>
    </location>
</feature>
<dbReference type="EMBL" id="FNVT01000009">
    <property type="protein sequence ID" value="SEG96130.1"/>
    <property type="molecule type" value="Genomic_DNA"/>
</dbReference>
<accession>A0A1H6EEA2</accession>
<organism evidence="2 3">
    <name type="scientific">Nonomuraea solani</name>
    <dbReference type="NCBI Taxonomy" id="1144553"/>
    <lineage>
        <taxon>Bacteria</taxon>
        <taxon>Bacillati</taxon>
        <taxon>Actinomycetota</taxon>
        <taxon>Actinomycetes</taxon>
        <taxon>Streptosporangiales</taxon>
        <taxon>Streptosporangiaceae</taxon>
        <taxon>Nonomuraea</taxon>
    </lineage>
</organism>
<feature type="region of interest" description="Disordered" evidence="1">
    <location>
        <begin position="233"/>
        <end position="252"/>
    </location>
</feature>
<evidence type="ECO:0000313" key="3">
    <source>
        <dbReference type="Proteomes" id="UP000236732"/>
    </source>
</evidence>